<comment type="caution">
    <text evidence="1">The sequence shown here is derived from an EMBL/GenBank/DDBJ whole genome shotgun (WGS) entry which is preliminary data.</text>
</comment>
<accession>A0A1F4XRK8</accession>
<organism evidence="1 2">
    <name type="scientific">Candidatus Adlerbacteria bacterium RIFCSPHIGHO2_12_FULL_53_18</name>
    <dbReference type="NCBI Taxonomy" id="1797242"/>
    <lineage>
        <taxon>Bacteria</taxon>
        <taxon>Candidatus Adleribacteriota</taxon>
    </lineage>
</organism>
<reference evidence="1 2" key="1">
    <citation type="journal article" date="2016" name="Nat. Commun.">
        <title>Thousands of microbial genomes shed light on interconnected biogeochemical processes in an aquifer system.</title>
        <authorList>
            <person name="Anantharaman K."/>
            <person name="Brown C.T."/>
            <person name="Hug L.A."/>
            <person name="Sharon I."/>
            <person name="Castelle C.J."/>
            <person name="Probst A.J."/>
            <person name="Thomas B.C."/>
            <person name="Singh A."/>
            <person name="Wilkins M.J."/>
            <person name="Karaoz U."/>
            <person name="Brodie E.L."/>
            <person name="Williams K.H."/>
            <person name="Hubbard S.S."/>
            <person name="Banfield J.F."/>
        </authorList>
    </citation>
    <scope>NUCLEOTIDE SEQUENCE [LARGE SCALE GENOMIC DNA]</scope>
</reference>
<evidence type="ECO:0000313" key="2">
    <source>
        <dbReference type="Proteomes" id="UP000178091"/>
    </source>
</evidence>
<sequence length="192" mass="20017">MSFNLLLGIVAAIVVVGGGAYVAMNPEIIMSISGGSAEEGEEAMENKEGASVGNTFANLVALGQSVTCTFSHDDGAGSRSSGTVYMTGGATQMRGDFTVEASGTAPVETFMVRTGGYTYIWSDASPQGIKSQVINETELMSDDQNGGIDEDTEFSCQAWSVDTAKFSLPNGIQFTDMSAQIDAMMEASGIIQ</sequence>
<protein>
    <submittedName>
        <fullName evidence="1">Uncharacterized protein</fullName>
    </submittedName>
</protein>
<dbReference type="EMBL" id="MEWW01000017">
    <property type="protein sequence ID" value="OGC84330.1"/>
    <property type="molecule type" value="Genomic_DNA"/>
</dbReference>
<gene>
    <name evidence="1" type="ORF">A3F55_01520</name>
</gene>
<evidence type="ECO:0000313" key="1">
    <source>
        <dbReference type="EMBL" id="OGC84330.1"/>
    </source>
</evidence>
<proteinExistence type="predicted"/>
<name>A0A1F4XRK8_9BACT</name>
<dbReference type="AlphaFoldDB" id="A0A1F4XRK8"/>
<dbReference type="Proteomes" id="UP000178091">
    <property type="component" value="Unassembled WGS sequence"/>
</dbReference>